<evidence type="ECO:0000256" key="3">
    <source>
        <dbReference type="ARBA" id="ARBA00022692"/>
    </source>
</evidence>
<dbReference type="RefSeq" id="WP_161919000.1">
    <property type="nucleotide sequence ID" value="NZ_JAACYS010000001.1"/>
</dbReference>
<protein>
    <submittedName>
        <fullName evidence="7">Cytochrome c oxidase assembly factor CtaG</fullName>
    </submittedName>
</protein>
<feature type="transmembrane region" description="Helical" evidence="6">
    <location>
        <begin position="84"/>
        <end position="104"/>
    </location>
</feature>
<dbReference type="InterPro" id="IPR019108">
    <property type="entry name" value="Caa3_assmbl_CtaG-rel"/>
</dbReference>
<evidence type="ECO:0000256" key="6">
    <source>
        <dbReference type="SAM" id="Phobius"/>
    </source>
</evidence>
<comment type="subcellular location">
    <subcellularLocation>
        <location evidence="1">Cell membrane</location>
        <topology evidence="1">Multi-pass membrane protein</topology>
    </subcellularLocation>
</comment>
<feature type="transmembrane region" description="Helical" evidence="6">
    <location>
        <begin position="46"/>
        <end position="64"/>
    </location>
</feature>
<feature type="transmembrane region" description="Helical" evidence="6">
    <location>
        <begin position="12"/>
        <end position="34"/>
    </location>
</feature>
<feature type="transmembrane region" description="Helical" evidence="6">
    <location>
        <begin position="149"/>
        <end position="171"/>
    </location>
</feature>
<feature type="transmembrane region" description="Helical" evidence="6">
    <location>
        <begin position="124"/>
        <end position="143"/>
    </location>
</feature>
<organism evidence="7 8">
    <name type="scientific">Pallidibacillus pasinlerensis</name>
    <dbReference type="NCBI Taxonomy" id="2703818"/>
    <lineage>
        <taxon>Bacteria</taxon>
        <taxon>Bacillati</taxon>
        <taxon>Bacillota</taxon>
        <taxon>Bacilli</taxon>
        <taxon>Bacillales</taxon>
        <taxon>Bacillaceae</taxon>
        <taxon>Pallidibacillus</taxon>
    </lineage>
</organism>
<dbReference type="InterPro" id="IPR014108">
    <property type="entry name" value="Caa3-assmbl_CtaG"/>
</dbReference>
<evidence type="ECO:0000256" key="4">
    <source>
        <dbReference type="ARBA" id="ARBA00022989"/>
    </source>
</evidence>
<feature type="transmembrane region" description="Helical" evidence="6">
    <location>
        <begin position="183"/>
        <end position="205"/>
    </location>
</feature>
<dbReference type="NCBIfam" id="TIGR02737">
    <property type="entry name" value="caa3_CtaG"/>
    <property type="match status" value="1"/>
</dbReference>
<keyword evidence="2" id="KW-1003">Cell membrane</keyword>
<dbReference type="Proteomes" id="UP000743899">
    <property type="component" value="Unassembled WGS sequence"/>
</dbReference>
<evidence type="ECO:0000313" key="8">
    <source>
        <dbReference type="Proteomes" id="UP000743899"/>
    </source>
</evidence>
<evidence type="ECO:0000313" key="7">
    <source>
        <dbReference type="EMBL" id="NCU16162.1"/>
    </source>
</evidence>
<reference evidence="7 8" key="1">
    <citation type="submission" date="2020-01" db="EMBL/GenBank/DDBJ databases">
        <title>A novel Bacillus sp. from Pasinler.</title>
        <authorList>
            <person name="Adiguzel A."/>
            <person name="Ay H."/>
            <person name="Baltaci M.O."/>
        </authorList>
    </citation>
    <scope>NUCLEOTIDE SEQUENCE [LARGE SCALE GENOMIC DNA]</scope>
    <source>
        <strain evidence="7 8">P1</strain>
    </source>
</reference>
<keyword evidence="5 6" id="KW-0472">Membrane</keyword>
<keyword evidence="4 6" id="KW-1133">Transmembrane helix</keyword>
<sequence>MFYQLDQFGFRALWSPYLFLFILVITGLFFFVTIKKRHWFEGTEKLTKKQGALFVTAALLVYILKGSPIDLLSHLMFTFHMIQMAFLLLLVPQLLISAIPIWMWKKILSLSIIKHIFKLFTKPIVALICFNGLFSFYHIPFIFDKVKTNIWYHSIGTTILFIFALFMFWPLLNKVEKSPLQGLWKVGYLFANSVLITPACALIIFNNELIYAAYSNYQSWIQSLTLCVPPEVISSLQLSGPEMFNIMPPLYDQQSGGVLMKILQEFFYGIILYKVLTEWYRKEQQQGPDPINQQWRNIYKN</sequence>
<dbReference type="EMBL" id="JAACYS010000001">
    <property type="protein sequence ID" value="NCU16162.1"/>
    <property type="molecule type" value="Genomic_DNA"/>
</dbReference>
<keyword evidence="8" id="KW-1185">Reference proteome</keyword>
<evidence type="ECO:0000256" key="1">
    <source>
        <dbReference type="ARBA" id="ARBA00004651"/>
    </source>
</evidence>
<evidence type="ECO:0000256" key="5">
    <source>
        <dbReference type="ARBA" id="ARBA00023136"/>
    </source>
</evidence>
<evidence type="ECO:0000256" key="2">
    <source>
        <dbReference type="ARBA" id="ARBA00022475"/>
    </source>
</evidence>
<proteinExistence type="predicted"/>
<comment type="caution">
    <text evidence="7">The sequence shown here is derived from an EMBL/GenBank/DDBJ whole genome shotgun (WGS) entry which is preliminary data.</text>
</comment>
<name>A0ABX0A4M1_9BACI</name>
<gene>
    <name evidence="7" type="primary">ctaG</name>
    <name evidence="7" type="ORF">GW534_00035</name>
</gene>
<dbReference type="Pfam" id="PF09678">
    <property type="entry name" value="Caa3_CtaG"/>
    <property type="match status" value="1"/>
</dbReference>
<accession>A0ABX0A4M1</accession>
<keyword evidence="3 6" id="KW-0812">Transmembrane</keyword>